<dbReference type="InterPro" id="IPR013210">
    <property type="entry name" value="LRR_N_plant-typ"/>
</dbReference>
<dbReference type="OrthoDB" id="1600340at2759"/>
<dbReference type="FunFam" id="3.80.10.10:FF:000400">
    <property type="entry name" value="Nuclear pore complex protein NUP107"/>
    <property type="match status" value="1"/>
</dbReference>
<dbReference type="EMBL" id="MVGT01001064">
    <property type="protein sequence ID" value="OVA14075.1"/>
    <property type="molecule type" value="Genomic_DNA"/>
</dbReference>
<dbReference type="Pfam" id="PF08263">
    <property type="entry name" value="LRRNT_2"/>
    <property type="match status" value="1"/>
</dbReference>
<dbReference type="OMA" id="SVENIQW"/>
<evidence type="ECO:0000256" key="2">
    <source>
        <dbReference type="ARBA" id="ARBA00009592"/>
    </source>
</evidence>
<dbReference type="PRINTS" id="PR00019">
    <property type="entry name" value="LEURICHRPT"/>
</dbReference>
<accession>A0A200QUF8</accession>
<evidence type="ECO:0000256" key="10">
    <source>
        <dbReference type="ARBA" id="ARBA00023170"/>
    </source>
</evidence>
<dbReference type="STRING" id="56857.A0A200QUF8"/>
<evidence type="ECO:0000256" key="9">
    <source>
        <dbReference type="ARBA" id="ARBA00023136"/>
    </source>
</evidence>
<dbReference type="InterPro" id="IPR032675">
    <property type="entry name" value="LRR_dom_sf"/>
</dbReference>
<dbReference type="PANTHER" id="PTHR48063">
    <property type="entry name" value="LRR RECEPTOR-LIKE KINASE"/>
    <property type="match status" value="1"/>
</dbReference>
<dbReference type="Proteomes" id="UP000195402">
    <property type="component" value="Unassembled WGS sequence"/>
</dbReference>
<evidence type="ECO:0000256" key="6">
    <source>
        <dbReference type="ARBA" id="ARBA00022729"/>
    </source>
</evidence>
<evidence type="ECO:0000313" key="17">
    <source>
        <dbReference type="Proteomes" id="UP000195402"/>
    </source>
</evidence>
<dbReference type="InterPro" id="IPR001611">
    <property type="entry name" value="Leu-rich_rpt"/>
</dbReference>
<keyword evidence="8 13" id="KW-1133">Transmembrane helix</keyword>
<protein>
    <submittedName>
        <fullName evidence="16">Leucine-rich repeat</fullName>
    </submittedName>
</protein>
<dbReference type="FunCoup" id="A0A200QUF8">
    <property type="interactions" value="583"/>
</dbReference>
<dbReference type="PANTHER" id="PTHR48063:SF100">
    <property type="entry name" value="RECEPTOR-LIKE PROTEIN EIX2"/>
    <property type="match status" value="1"/>
</dbReference>
<evidence type="ECO:0000256" key="11">
    <source>
        <dbReference type="ARBA" id="ARBA00023180"/>
    </source>
</evidence>
<evidence type="ECO:0000256" key="4">
    <source>
        <dbReference type="ARBA" id="ARBA00022614"/>
    </source>
</evidence>
<dbReference type="InterPro" id="IPR003591">
    <property type="entry name" value="Leu-rich_rpt_typical-subtyp"/>
</dbReference>
<evidence type="ECO:0000256" key="14">
    <source>
        <dbReference type="SAM" id="SignalP"/>
    </source>
</evidence>
<gene>
    <name evidence="16" type="ORF">BVC80_1787g161</name>
</gene>
<keyword evidence="10" id="KW-0675">Receptor</keyword>
<sequence>MFMELKSLVFIFFLGVLLSTPNITCSVGAVCNERERKALLTFKQHLKDTSNLLSSWAAGTNCCRWNGIICDNKTESSVVQLRLHGLSLSGELNPSLLELKHLNHLDLSQNDFQGISIPAYLGSLQNLRYLNLASAGFVGIVPHQLGNLSSLRYLNMNGAPYRVDYMGQIHSTYQNLTVDGELEWFSHLSSLQHLDMSRVDISKASSNWLHSINMLPSLLELNLSSCKLDSIPSLPYINFTSLEILDLSSNGISSNIPEWLYNLSSLEQLYLDSNNCRGTISAAVGDLTALTRLNLSYNEFEGKVPRTLGNLCNLQTLDLSKNKLHGEISVFFQNSSGCIAGSLESLNLGFNQLSGSIPSSLGSYSLLKKLDLRNNELNGSLPKSLSLLSNLRSLLISYNTFEGIVTEFHFAGLWRLRVLEMDSLVLKLRADWIPPFQLEVARLRTCHLGPRFPEWLRTQEQIEFVDLSSNKISGTVPTWFWNMSSQITYLNLSNNHLTGELPNLLKSPKFSGIYLSSNLFTGQLPLISSHVAELDLSNNSISGPISVLLCNPVGKMNLEVLVLSGNLLSGELPECWSYWKFLRLITLGSNNITGKIPISMGSLLKLQSLHLQNNSLFGELPSSLRNCIELVTINLCKNGFTGSIPKWIGESLSKLMFLRLRLNKFHGGIPQELCHLTSLQLLDLAHNNLSGSIPRCFNNLSAMVSKRNSSALIFPSVVTGTLLETAALVTKGIEVMYSNTLALVTSMDLSNNSLSGEIPEELTSLFGLRSLNLSENHFTGKIPDKIGGMSLLESLDFSYNKLSGLIPQSMVNLTFLGHLNLSYNNLSGEIPSSTQLQGFFESYMGNQGLCGRPLPNKCNGDEQPQPPAPGDEDEDEDWVEMKWFYVSLPLGFVVGFWGFWGVLIVKKSWRLAYFAFVGDVIDKLYNCCSSFKPYL</sequence>
<keyword evidence="6 14" id="KW-0732">Signal</keyword>
<dbReference type="GO" id="GO:0009653">
    <property type="term" value="P:anatomical structure morphogenesis"/>
    <property type="evidence" value="ECO:0007669"/>
    <property type="project" value="UniProtKB-ARBA"/>
</dbReference>
<dbReference type="FunFam" id="3.80.10.10:FF:000111">
    <property type="entry name" value="LRR receptor-like serine/threonine-protein kinase ERECTA"/>
    <property type="match status" value="1"/>
</dbReference>
<dbReference type="FunFam" id="3.80.10.10:FF:000095">
    <property type="entry name" value="LRR receptor-like serine/threonine-protein kinase GSO1"/>
    <property type="match status" value="1"/>
</dbReference>
<organism evidence="16 17">
    <name type="scientific">Macleaya cordata</name>
    <name type="common">Five-seeded plume-poppy</name>
    <name type="synonym">Bocconia cordata</name>
    <dbReference type="NCBI Taxonomy" id="56857"/>
    <lineage>
        <taxon>Eukaryota</taxon>
        <taxon>Viridiplantae</taxon>
        <taxon>Streptophyta</taxon>
        <taxon>Embryophyta</taxon>
        <taxon>Tracheophyta</taxon>
        <taxon>Spermatophyta</taxon>
        <taxon>Magnoliopsida</taxon>
        <taxon>Ranunculales</taxon>
        <taxon>Papaveraceae</taxon>
        <taxon>Papaveroideae</taxon>
        <taxon>Macleaya</taxon>
    </lineage>
</organism>
<keyword evidence="4" id="KW-0433">Leucine-rich repeat</keyword>
<evidence type="ECO:0000259" key="15">
    <source>
        <dbReference type="Pfam" id="PF08263"/>
    </source>
</evidence>
<feature type="chain" id="PRO_5012058003" evidence="14">
    <location>
        <begin position="20"/>
        <end position="935"/>
    </location>
</feature>
<keyword evidence="5 13" id="KW-0812">Transmembrane</keyword>
<evidence type="ECO:0000313" key="16">
    <source>
        <dbReference type="EMBL" id="OVA14075.1"/>
    </source>
</evidence>
<reference evidence="16 17" key="1">
    <citation type="journal article" date="2017" name="Mol. Plant">
        <title>The Genome of Medicinal Plant Macleaya cordata Provides New Insights into Benzylisoquinoline Alkaloids Metabolism.</title>
        <authorList>
            <person name="Liu X."/>
            <person name="Liu Y."/>
            <person name="Huang P."/>
            <person name="Ma Y."/>
            <person name="Qing Z."/>
            <person name="Tang Q."/>
            <person name="Cao H."/>
            <person name="Cheng P."/>
            <person name="Zheng Y."/>
            <person name="Yuan Z."/>
            <person name="Zhou Y."/>
            <person name="Liu J."/>
            <person name="Tang Z."/>
            <person name="Zhuo Y."/>
            <person name="Zhang Y."/>
            <person name="Yu L."/>
            <person name="Huang J."/>
            <person name="Yang P."/>
            <person name="Peng Q."/>
            <person name="Zhang J."/>
            <person name="Jiang W."/>
            <person name="Zhang Z."/>
            <person name="Lin K."/>
            <person name="Ro D.K."/>
            <person name="Chen X."/>
            <person name="Xiong X."/>
            <person name="Shang Y."/>
            <person name="Huang S."/>
            <person name="Zeng J."/>
        </authorList>
    </citation>
    <scope>NUCLEOTIDE SEQUENCE [LARGE SCALE GENOMIC DNA]</scope>
    <source>
        <strain evidence="17">cv. BLH2017</strain>
        <tissue evidence="16">Root</tissue>
    </source>
</reference>
<dbReference type="FunFam" id="3.80.10.10:FF:001347">
    <property type="entry name" value="LRR receptor-like serine/threonine-protein kinase GSO2"/>
    <property type="match status" value="1"/>
</dbReference>
<dbReference type="SUPFAM" id="SSF52058">
    <property type="entry name" value="L domain-like"/>
    <property type="match status" value="3"/>
</dbReference>
<comment type="similarity">
    <text evidence="2">Belongs to the RLP family.</text>
</comment>
<evidence type="ECO:0000256" key="7">
    <source>
        <dbReference type="ARBA" id="ARBA00022737"/>
    </source>
</evidence>
<dbReference type="AlphaFoldDB" id="A0A200QUF8"/>
<dbReference type="SMART" id="SM00369">
    <property type="entry name" value="LRR_TYP"/>
    <property type="match status" value="12"/>
</dbReference>
<dbReference type="PROSITE" id="PS51450">
    <property type="entry name" value="LRR"/>
    <property type="match status" value="3"/>
</dbReference>
<dbReference type="Pfam" id="PF13855">
    <property type="entry name" value="LRR_8"/>
    <property type="match status" value="2"/>
</dbReference>
<feature type="region of interest" description="Disordered" evidence="12">
    <location>
        <begin position="854"/>
        <end position="874"/>
    </location>
</feature>
<name>A0A200QUF8_MACCD</name>
<comment type="caution">
    <text evidence="16">The sequence shown here is derived from an EMBL/GenBank/DDBJ whole genome shotgun (WGS) entry which is preliminary data.</text>
</comment>
<keyword evidence="3" id="KW-1003">Cell membrane</keyword>
<feature type="signal peptide" evidence="14">
    <location>
        <begin position="1"/>
        <end position="19"/>
    </location>
</feature>
<evidence type="ECO:0000256" key="12">
    <source>
        <dbReference type="SAM" id="MobiDB-lite"/>
    </source>
</evidence>
<evidence type="ECO:0000256" key="13">
    <source>
        <dbReference type="SAM" id="Phobius"/>
    </source>
</evidence>
<keyword evidence="7" id="KW-0677">Repeat</keyword>
<evidence type="ECO:0000256" key="5">
    <source>
        <dbReference type="ARBA" id="ARBA00022692"/>
    </source>
</evidence>
<keyword evidence="9 13" id="KW-0472">Membrane</keyword>
<comment type="subcellular location">
    <subcellularLocation>
        <location evidence="1">Cell membrane</location>
        <topology evidence="1">Single-pass type I membrane protein</topology>
    </subcellularLocation>
</comment>
<evidence type="ECO:0000256" key="3">
    <source>
        <dbReference type="ARBA" id="ARBA00022475"/>
    </source>
</evidence>
<evidence type="ECO:0000256" key="8">
    <source>
        <dbReference type="ARBA" id="ARBA00022989"/>
    </source>
</evidence>
<proteinExistence type="inferred from homology"/>
<keyword evidence="11" id="KW-0325">Glycoprotein</keyword>
<dbReference type="InParanoid" id="A0A200QUF8"/>
<dbReference type="Pfam" id="PF00560">
    <property type="entry name" value="LRR_1"/>
    <property type="match status" value="11"/>
</dbReference>
<dbReference type="GO" id="GO:0099402">
    <property type="term" value="P:plant organ development"/>
    <property type="evidence" value="ECO:0007669"/>
    <property type="project" value="UniProtKB-ARBA"/>
</dbReference>
<dbReference type="FunFam" id="3.80.10.10:FF:000649">
    <property type="entry name" value="Leucine Rich Repeat family protein"/>
    <property type="match status" value="1"/>
</dbReference>
<dbReference type="SMART" id="SM00365">
    <property type="entry name" value="LRR_SD22"/>
    <property type="match status" value="4"/>
</dbReference>
<dbReference type="InterPro" id="IPR046956">
    <property type="entry name" value="RLP23-like"/>
</dbReference>
<evidence type="ECO:0000256" key="1">
    <source>
        <dbReference type="ARBA" id="ARBA00004251"/>
    </source>
</evidence>
<keyword evidence="17" id="KW-1185">Reference proteome</keyword>
<dbReference type="Gene3D" id="3.80.10.10">
    <property type="entry name" value="Ribonuclease Inhibitor"/>
    <property type="match status" value="3"/>
</dbReference>
<feature type="domain" description="Leucine-rich repeat-containing N-terminal plant-type" evidence="15">
    <location>
        <begin position="33"/>
        <end position="71"/>
    </location>
</feature>
<feature type="transmembrane region" description="Helical" evidence="13">
    <location>
        <begin position="883"/>
        <end position="905"/>
    </location>
</feature>
<dbReference type="GO" id="GO:0005886">
    <property type="term" value="C:plasma membrane"/>
    <property type="evidence" value="ECO:0007669"/>
    <property type="project" value="UniProtKB-SubCell"/>
</dbReference>